<sequence>MESWAVEVKSGESFKVNIKGKFYCRISQASIGEIEKEKNKSHTTGNMEVSTSMDPEPIYLSDDDTSSDDDEDNKDSSHDDEEEATIKKQYAKDRLDVSASKVTRYGSVFTRLGLRWQPPPRVNTAPKSGRLRVA</sequence>
<evidence type="ECO:0000256" key="1">
    <source>
        <dbReference type="SAM" id="MobiDB-lite"/>
    </source>
</evidence>
<protein>
    <submittedName>
        <fullName evidence="2">Uncharacterized protein</fullName>
    </submittedName>
</protein>
<feature type="compositionally biased region" description="Acidic residues" evidence="1">
    <location>
        <begin position="61"/>
        <end position="83"/>
    </location>
</feature>
<dbReference type="Proteomes" id="UP001177003">
    <property type="component" value="Chromosome 4"/>
</dbReference>
<evidence type="ECO:0000313" key="2">
    <source>
        <dbReference type="EMBL" id="CAI9282151.1"/>
    </source>
</evidence>
<feature type="region of interest" description="Disordered" evidence="1">
    <location>
        <begin position="33"/>
        <end position="91"/>
    </location>
</feature>
<proteinExistence type="predicted"/>
<feature type="compositionally biased region" description="Polar residues" evidence="1">
    <location>
        <begin position="42"/>
        <end position="53"/>
    </location>
</feature>
<keyword evidence="3" id="KW-1185">Reference proteome</keyword>
<feature type="region of interest" description="Disordered" evidence="1">
    <location>
        <begin position="115"/>
        <end position="134"/>
    </location>
</feature>
<dbReference type="AlphaFoldDB" id="A0AA35YXZ2"/>
<accession>A0AA35YXZ2</accession>
<organism evidence="2 3">
    <name type="scientific">Lactuca saligna</name>
    <name type="common">Willowleaf lettuce</name>
    <dbReference type="NCBI Taxonomy" id="75948"/>
    <lineage>
        <taxon>Eukaryota</taxon>
        <taxon>Viridiplantae</taxon>
        <taxon>Streptophyta</taxon>
        <taxon>Embryophyta</taxon>
        <taxon>Tracheophyta</taxon>
        <taxon>Spermatophyta</taxon>
        <taxon>Magnoliopsida</taxon>
        <taxon>eudicotyledons</taxon>
        <taxon>Gunneridae</taxon>
        <taxon>Pentapetalae</taxon>
        <taxon>asterids</taxon>
        <taxon>campanulids</taxon>
        <taxon>Asterales</taxon>
        <taxon>Asteraceae</taxon>
        <taxon>Cichorioideae</taxon>
        <taxon>Cichorieae</taxon>
        <taxon>Lactucinae</taxon>
        <taxon>Lactuca</taxon>
    </lineage>
</organism>
<gene>
    <name evidence="2" type="ORF">LSALG_LOCUS21804</name>
</gene>
<dbReference type="EMBL" id="OX465080">
    <property type="protein sequence ID" value="CAI9282151.1"/>
    <property type="molecule type" value="Genomic_DNA"/>
</dbReference>
<name>A0AA35YXZ2_LACSI</name>
<evidence type="ECO:0000313" key="3">
    <source>
        <dbReference type="Proteomes" id="UP001177003"/>
    </source>
</evidence>
<reference evidence="2" key="1">
    <citation type="submission" date="2023-04" db="EMBL/GenBank/DDBJ databases">
        <authorList>
            <person name="Vijverberg K."/>
            <person name="Xiong W."/>
            <person name="Schranz E."/>
        </authorList>
    </citation>
    <scope>NUCLEOTIDE SEQUENCE</scope>
</reference>